<protein>
    <recommendedName>
        <fullName evidence="1">Cupin type-2 domain-containing protein</fullName>
    </recommendedName>
</protein>
<dbReference type="Proteomes" id="UP000092661">
    <property type="component" value="Chromosome"/>
</dbReference>
<dbReference type="PANTHER" id="PTHR36448:SF2">
    <property type="entry name" value="CUPIN TYPE-1 DOMAIN-CONTAINING PROTEIN"/>
    <property type="match status" value="1"/>
</dbReference>
<dbReference type="Pfam" id="PF07883">
    <property type="entry name" value="Cupin_2"/>
    <property type="match status" value="1"/>
</dbReference>
<dbReference type="PIRSF" id="PIRSF019307">
    <property type="entry name" value="UCP019307"/>
    <property type="match status" value="1"/>
</dbReference>
<dbReference type="EMBL" id="CP016534">
    <property type="protein sequence ID" value="ANU10275.1"/>
    <property type="molecule type" value="Genomic_DNA"/>
</dbReference>
<dbReference type="InterPro" id="IPR011051">
    <property type="entry name" value="RmlC_Cupin_sf"/>
</dbReference>
<dbReference type="InterPro" id="IPR014500">
    <property type="entry name" value="UCP019307_cupin"/>
</dbReference>
<organism evidence="2 3">
    <name type="scientific">Planococcus antarcticus DSM 14505</name>
    <dbReference type="NCBI Taxonomy" id="1185653"/>
    <lineage>
        <taxon>Bacteria</taxon>
        <taxon>Bacillati</taxon>
        <taxon>Bacillota</taxon>
        <taxon>Bacilli</taxon>
        <taxon>Bacillales</taxon>
        <taxon>Caryophanaceae</taxon>
        <taxon>Planococcus</taxon>
    </lineage>
</organism>
<evidence type="ECO:0000313" key="2">
    <source>
        <dbReference type="EMBL" id="ANU10275.1"/>
    </source>
</evidence>
<dbReference type="InterPro" id="IPR014710">
    <property type="entry name" value="RmlC-like_jellyroll"/>
</dbReference>
<proteinExistence type="predicted"/>
<feature type="domain" description="Cupin type-2" evidence="1">
    <location>
        <begin position="55"/>
        <end position="107"/>
    </location>
</feature>
<dbReference type="InterPro" id="IPR047121">
    <property type="entry name" value="YjiB-like"/>
</dbReference>
<dbReference type="CDD" id="cd02219">
    <property type="entry name" value="cupin_YjlB-like"/>
    <property type="match status" value="1"/>
</dbReference>
<sequence>MNNMWNPQFFRFEDDGSIPNNPSLAVIVYPAVFAENLQEIETVFNSHDWTNSWTGGVFGYHHYHSNTHEVLGVRSGSATLQIGGEQGEALPVAAGDVLLLPAGTGHKKLEASGDFEIVGAYAGGVSYNLKTGEPGERPYVLEDIQHTPLPKLDPVFGNNGPVIERWT</sequence>
<dbReference type="PANTHER" id="PTHR36448">
    <property type="entry name" value="BLR7373 PROTEIN"/>
    <property type="match status" value="1"/>
</dbReference>
<name>A0ABM6D4X3_9BACL</name>
<keyword evidence="3" id="KW-1185">Reference proteome</keyword>
<evidence type="ECO:0000313" key="3">
    <source>
        <dbReference type="Proteomes" id="UP000092661"/>
    </source>
</evidence>
<accession>A0ABM6D4X3</accession>
<gene>
    <name evidence="2" type="ORF">BBH88_08155</name>
</gene>
<reference evidence="2" key="1">
    <citation type="submission" date="2016-10" db="EMBL/GenBank/DDBJ databases">
        <authorList>
            <person name="See-Too W.S."/>
        </authorList>
    </citation>
    <scope>NUCLEOTIDE SEQUENCE</scope>
    <source>
        <strain evidence="2">DSM 14505</strain>
    </source>
</reference>
<dbReference type="Gene3D" id="2.60.120.10">
    <property type="entry name" value="Jelly Rolls"/>
    <property type="match status" value="1"/>
</dbReference>
<dbReference type="SUPFAM" id="SSF51182">
    <property type="entry name" value="RmlC-like cupins"/>
    <property type="match status" value="1"/>
</dbReference>
<dbReference type="InterPro" id="IPR013096">
    <property type="entry name" value="Cupin_2"/>
</dbReference>
<evidence type="ECO:0000259" key="1">
    <source>
        <dbReference type="Pfam" id="PF07883"/>
    </source>
</evidence>